<evidence type="ECO:0000313" key="1">
    <source>
        <dbReference type="EMBL" id="MPN28011.1"/>
    </source>
</evidence>
<dbReference type="AlphaFoldDB" id="A0A645GM43"/>
<organism evidence="1">
    <name type="scientific">bioreactor metagenome</name>
    <dbReference type="NCBI Taxonomy" id="1076179"/>
    <lineage>
        <taxon>unclassified sequences</taxon>
        <taxon>metagenomes</taxon>
        <taxon>ecological metagenomes</taxon>
    </lineage>
</organism>
<name>A0A645GM43_9ZZZZ</name>
<reference evidence="1" key="1">
    <citation type="submission" date="2019-08" db="EMBL/GenBank/DDBJ databases">
        <authorList>
            <person name="Kucharzyk K."/>
            <person name="Murdoch R.W."/>
            <person name="Higgins S."/>
            <person name="Loffler F."/>
        </authorList>
    </citation>
    <scope>NUCLEOTIDE SEQUENCE</scope>
</reference>
<sequence length="48" mass="5272">MLGREVAVVRVVRTVHGRLTLRADLALSAHKVPISTNLKYPPWQPAGP</sequence>
<gene>
    <name evidence="1" type="ORF">SDC9_175445</name>
</gene>
<comment type="caution">
    <text evidence="1">The sequence shown here is derived from an EMBL/GenBank/DDBJ whole genome shotgun (WGS) entry which is preliminary data.</text>
</comment>
<accession>A0A645GM43</accession>
<proteinExistence type="predicted"/>
<protein>
    <submittedName>
        <fullName evidence="1">Uncharacterized protein</fullName>
    </submittedName>
</protein>
<dbReference type="EMBL" id="VSSQ01078119">
    <property type="protein sequence ID" value="MPN28011.1"/>
    <property type="molecule type" value="Genomic_DNA"/>
</dbReference>